<keyword evidence="4" id="KW-1185">Reference proteome</keyword>
<feature type="transmembrane region" description="Helical" evidence="2">
    <location>
        <begin position="24"/>
        <end position="41"/>
    </location>
</feature>
<organism evidence="3 4">
    <name type="scientific">Ilyodon furcidens</name>
    <name type="common">goldbreast splitfin</name>
    <dbReference type="NCBI Taxonomy" id="33524"/>
    <lineage>
        <taxon>Eukaryota</taxon>
        <taxon>Metazoa</taxon>
        <taxon>Chordata</taxon>
        <taxon>Craniata</taxon>
        <taxon>Vertebrata</taxon>
        <taxon>Euteleostomi</taxon>
        <taxon>Actinopterygii</taxon>
        <taxon>Neopterygii</taxon>
        <taxon>Teleostei</taxon>
        <taxon>Neoteleostei</taxon>
        <taxon>Acanthomorphata</taxon>
        <taxon>Ovalentaria</taxon>
        <taxon>Atherinomorphae</taxon>
        <taxon>Cyprinodontiformes</taxon>
        <taxon>Goodeidae</taxon>
        <taxon>Ilyodon</taxon>
    </lineage>
</organism>
<reference evidence="3 4" key="1">
    <citation type="submission" date="2021-06" db="EMBL/GenBank/DDBJ databases">
        <authorList>
            <person name="Palmer J.M."/>
        </authorList>
    </citation>
    <scope>NUCLEOTIDE SEQUENCE [LARGE SCALE GENOMIC DNA]</scope>
    <source>
        <strain evidence="4">if_2019</strain>
        <tissue evidence="3">Muscle</tissue>
    </source>
</reference>
<dbReference type="Proteomes" id="UP001482620">
    <property type="component" value="Unassembled WGS sequence"/>
</dbReference>
<proteinExistence type="predicted"/>
<feature type="region of interest" description="Disordered" evidence="1">
    <location>
        <begin position="67"/>
        <end position="100"/>
    </location>
</feature>
<gene>
    <name evidence="3" type="ORF">ILYODFUR_037413</name>
</gene>
<evidence type="ECO:0000256" key="2">
    <source>
        <dbReference type="SAM" id="Phobius"/>
    </source>
</evidence>
<keyword evidence="2" id="KW-0472">Membrane</keyword>
<accession>A0ABV0VLV2</accession>
<name>A0ABV0VLV2_9TELE</name>
<sequence length="100" mass="11241">MHADGALCSYIMQGEVFLMNQTKIFSFFLACMVLMSFVFLPHRLTHKSLKKHHHDALLGTPVPSVTLTSQQSLTHHHSCHTPPGNQRDTMCHPPHRTPGS</sequence>
<keyword evidence="2" id="KW-1133">Transmembrane helix</keyword>
<protein>
    <submittedName>
        <fullName evidence="3">Uncharacterized protein</fullName>
    </submittedName>
</protein>
<evidence type="ECO:0000256" key="1">
    <source>
        <dbReference type="SAM" id="MobiDB-lite"/>
    </source>
</evidence>
<evidence type="ECO:0000313" key="3">
    <source>
        <dbReference type="EMBL" id="MEQ2257697.1"/>
    </source>
</evidence>
<evidence type="ECO:0000313" key="4">
    <source>
        <dbReference type="Proteomes" id="UP001482620"/>
    </source>
</evidence>
<keyword evidence="2" id="KW-0812">Transmembrane</keyword>
<dbReference type="EMBL" id="JAHRIQ010112506">
    <property type="protein sequence ID" value="MEQ2257697.1"/>
    <property type="molecule type" value="Genomic_DNA"/>
</dbReference>
<comment type="caution">
    <text evidence="3">The sequence shown here is derived from an EMBL/GenBank/DDBJ whole genome shotgun (WGS) entry which is preliminary data.</text>
</comment>